<evidence type="ECO:0000313" key="2">
    <source>
        <dbReference type="EMBL" id="RBP35838.1"/>
    </source>
</evidence>
<dbReference type="Gene3D" id="2.60.120.260">
    <property type="entry name" value="Galactose-binding domain-like"/>
    <property type="match status" value="1"/>
</dbReference>
<dbReference type="RefSeq" id="WP_113962180.1">
    <property type="nucleotide sequence ID" value="NZ_QNRR01000019.1"/>
</dbReference>
<evidence type="ECO:0000313" key="3">
    <source>
        <dbReference type="Proteomes" id="UP000253426"/>
    </source>
</evidence>
<dbReference type="OrthoDB" id="179971at2"/>
<reference evidence="2 3" key="1">
    <citation type="submission" date="2018-06" db="EMBL/GenBank/DDBJ databases">
        <title>Genomic Encyclopedia of Type Strains, Phase IV (KMG-IV): sequencing the most valuable type-strain genomes for metagenomic binning, comparative biology and taxonomic classification.</title>
        <authorList>
            <person name="Goeker M."/>
        </authorList>
    </citation>
    <scope>NUCLEOTIDE SEQUENCE [LARGE SCALE GENOMIC DNA]</scope>
    <source>
        <strain evidence="2 3">DSM 25532</strain>
    </source>
</reference>
<organism evidence="2 3">
    <name type="scientific">Roseimicrobium gellanilyticum</name>
    <dbReference type="NCBI Taxonomy" id="748857"/>
    <lineage>
        <taxon>Bacteria</taxon>
        <taxon>Pseudomonadati</taxon>
        <taxon>Verrucomicrobiota</taxon>
        <taxon>Verrucomicrobiia</taxon>
        <taxon>Verrucomicrobiales</taxon>
        <taxon>Verrucomicrobiaceae</taxon>
        <taxon>Roseimicrobium</taxon>
    </lineage>
</organism>
<dbReference type="AlphaFoldDB" id="A0A366H3G1"/>
<feature type="chain" id="PRO_5016883124" description="HEAT repeat protein" evidence="1">
    <location>
        <begin position="32"/>
        <end position="385"/>
    </location>
</feature>
<evidence type="ECO:0008006" key="4">
    <source>
        <dbReference type="Google" id="ProtNLM"/>
    </source>
</evidence>
<accession>A0A366H3G1</accession>
<name>A0A366H3G1_9BACT</name>
<dbReference type="EMBL" id="QNRR01000019">
    <property type="protein sequence ID" value="RBP35838.1"/>
    <property type="molecule type" value="Genomic_DNA"/>
</dbReference>
<keyword evidence="1" id="KW-0732">Signal</keyword>
<comment type="caution">
    <text evidence="2">The sequence shown here is derived from an EMBL/GenBank/DDBJ whole genome shotgun (WGS) entry which is preliminary data.</text>
</comment>
<sequence length="385" mass="42335">MPANPITLTRVAALSLSLLPMVGASSLYANAAKSLDSIVAVGKEGQGNETASAAWKELVAGGPENLLPILNASGKGNVVADNWLRLAATVIADDAVAAKKTLPVAELESYLKDTKHTPQSRLLAFDVIRQADVAKADVIEPTLLNDPSQELRRGAVQRLINAGKKAADAKEESAAKESYTKALHAARDEDQVKVIAEALTKLGMEVDLPKHFGFLMNWQVIGPFDNAKREGFDAVYAPEKEIKLEATYEGKKDDKGQPTKVKWQPFETKHEYGKLDFNKPLGMLKSSTAYALATFNTDEAREVELRLGCKNAWKVWVNGEFVFGRDEYHRGQKMDQYKLNAKLKKGANTILVKCCQNEQTEQWTVEWEFQLRVCDATGTAIASNQ</sequence>
<dbReference type="Proteomes" id="UP000253426">
    <property type="component" value="Unassembled WGS sequence"/>
</dbReference>
<keyword evidence="3" id="KW-1185">Reference proteome</keyword>
<proteinExistence type="predicted"/>
<protein>
    <recommendedName>
        <fullName evidence="4">HEAT repeat protein</fullName>
    </recommendedName>
</protein>
<gene>
    <name evidence="2" type="ORF">DES53_1194</name>
</gene>
<evidence type="ECO:0000256" key="1">
    <source>
        <dbReference type="SAM" id="SignalP"/>
    </source>
</evidence>
<feature type="signal peptide" evidence="1">
    <location>
        <begin position="1"/>
        <end position="31"/>
    </location>
</feature>